<accession>A0A173LPN7</accession>
<feature type="site" description="Part of a proton relay during catalysis" evidence="12">
    <location>
        <position position="128"/>
    </location>
</feature>
<dbReference type="KEGG" id="dtm:BJL86_1809"/>
<dbReference type="SMART" id="SM01130">
    <property type="entry name" value="DHDPS"/>
    <property type="match status" value="1"/>
</dbReference>
<keyword evidence="10 12" id="KW-0704">Schiff base</keyword>
<comment type="similarity">
    <text evidence="3 12 13">Belongs to the DapA family.</text>
</comment>
<evidence type="ECO:0000256" key="1">
    <source>
        <dbReference type="ARBA" id="ARBA00003294"/>
    </source>
</evidence>
<keyword evidence="5 12" id="KW-0963">Cytoplasm</keyword>
<organism evidence="16 17">
    <name type="scientific">Dietzia timorensis</name>
    <dbReference type="NCBI Taxonomy" id="499555"/>
    <lineage>
        <taxon>Bacteria</taxon>
        <taxon>Bacillati</taxon>
        <taxon>Actinomycetota</taxon>
        <taxon>Actinomycetes</taxon>
        <taxon>Mycobacteriales</taxon>
        <taxon>Dietziaceae</taxon>
        <taxon>Dietzia</taxon>
    </lineage>
</organism>
<dbReference type="PRINTS" id="PR00146">
    <property type="entry name" value="DHPICSNTHASE"/>
</dbReference>
<dbReference type="PIRSF" id="PIRSF001365">
    <property type="entry name" value="DHDPS"/>
    <property type="match status" value="1"/>
</dbReference>
<comment type="pathway">
    <text evidence="2 12">Amino-acid biosynthesis; L-lysine biosynthesis via DAP pathway; (S)-tetrahydrodipicolinate from L-aspartate: step 3/4.</text>
</comment>
<dbReference type="InterPro" id="IPR020624">
    <property type="entry name" value="Schiff_base-form_aldolases_CS"/>
</dbReference>
<dbReference type="PANTHER" id="PTHR12128:SF66">
    <property type="entry name" value="4-HYDROXY-2-OXOGLUTARATE ALDOLASE, MITOCHONDRIAL"/>
    <property type="match status" value="1"/>
</dbReference>
<dbReference type="Pfam" id="PF00701">
    <property type="entry name" value="DHDPS"/>
    <property type="match status" value="1"/>
</dbReference>
<keyword evidence="6 12" id="KW-0028">Amino-acid biosynthesis</keyword>
<dbReference type="GO" id="GO:0019877">
    <property type="term" value="P:diaminopimelate biosynthetic process"/>
    <property type="evidence" value="ECO:0007669"/>
    <property type="project" value="UniProtKB-UniRule"/>
</dbReference>
<dbReference type="NCBIfam" id="TIGR00674">
    <property type="entry name" value="dapA"/>
    <property type="match status" value="1"/>
</dbReference>
<feature type="site" description="Part of a proton relay during catalysis" evidence="12">
    <location>
        <position position="65"/>
    </location>
</feature>
<keyword evidence="7 12" id="KW-0220">Diaminopimelate biosynthesis</keyword>
<feature type="active site" description="Proton donor/acceptor" evidence="12 14">
    <location>
        <position position="154"/>
    </location>
</feature>
<reference evidence="16 17" key="1">
    <citation type="submission" date="2016-06" db="EMBL/GenBank/DDBJ databases">
        <title>Complete genome sequence of a saline-alkali tolerant type strain Dietzia timorensis ID05-A0528T.</title>
        <authorList>
            <person name="Wu X."/>
        </authorList>
    </citation>
    <scope>NUCLEOTIDE SEQUENCE [LARGE SCALE GENOMIC DNA]</scope>
    <source>
        <strain evidence="16 17">ID05-A0528</strain>
    </source>
</reference>
<keyword evidence="9 12" id="KW-0456">Lyase</keyword>
<dbReference type="Gene3D" id="3.20.20.70">
    <property type="entry name" value="Aldolase class I"/>
    <property type="match status" value="1"/>
</dbReference>
<dbReference type="SUPFAM" id="SSF51569">
    <property type="entry name" value="Aldolase"/>
    <property type="match status" value="1"/>
</dbReference>
<evidence type="ECO:0000256" key="9">
    <source>
        <dbReference type="ARBA" id="ARBA00023239"/>
    </source>
</evidence>
<feature type="binding site" evidence="12 15">
    <location>
        <position position="66"/>
    </location>
    <ligand>
        <name>pyruvate</name>
        <dbReference type="ChEBI" id="CHEBI:15361"/>
    </ligand>
</feature>
<dbReference type="Proteomes" id="UP000186104">
    <property type="component" value="Chromosome"/>
</dbReference>
<feature type="active site" description="Schiff-base intermediate with substrate" evidence="12 14">
    <location>
        <position position="182"/>
    </location>
</feature>
<sequence length="311" mass="32779">MAESVKTEMRRGSGTQSTRGAAFGTVLTAMVTPFARDGRVSLSGAKQVAEHLVASGCDGIVVSGTTGESPTTTDDEKIAVLDAVLEAVGDRAYVIAGAGTYDTAHSVHLAKRSAYSGAHGLLVVTPYYSKPSQAGIAAHFTAIADATDRPLMLYDIPPRSVIPISAETLIQLDAHPNIVAVKDAKGDFHDAMRVMNSTTLQYYSGDDVLNLQWLAAGAVGLVSVVGHVAAGRLRELYNAVRANDLAQAQHINNSLLPLFDAQAHLGGVSMSKAALELLGIPAGVPRLPQLPPTEQQREYLTQWLQRAGVTT</sequence>
<dbReference type="HAMAP" id="MF_00418">
    <property type="entry name" value="DapA"/>
    <property type="match status" value="1"/>
</dbReference>
<evidence type="ECO:0000256" key="4">
    <source>
        <dbReference type="ARBA" id="ARBA00012086"/>
    </source>
</evidence>
<feature type="binding site" evidence="12 15">
    <location>
        <position position="222"/>
    </location>
    <ligand>
        <name>pyruvate</name>
        <dbReference type="ChEBI" id="CHEBI:15361"/>
    </ligand>
</feature>
<evidence type="ECO:0000256" key="10">
    <source>
        <dbReference type="ARBA" id="ARBA00023270"/>
    </source>
</evidence>
<dbReference type="EC" id="4.3.3.7" evidence="4 12"/>
<evidence type="ECO:0000256" key="15">
    <source>
        <dbReference type="PIRSR" id="PIRSR001365-2"/>
    </source>
</evidence>
<evidence type="ECO:0000256" key="3">
    <source>
        <dbReference type="ARBA" id="ARBA00007592"/>
    </source>
</evidence>
<dbReference type="PANTHER" id="PTHR12128">
    <property type="entry name" value="DIHYDRODIPICOLINATE SYNTHASE"/>
    <property type="match status" value="1"/>
</dbReference>
<comment type="subcellular location">
    <subcellularLocation>
        <location evidence="12">Cytoplasm</location>
    </subcellularLocation>
</comment>
<comment type="caution">
    <text evidence="12">Was originally thought to be a dihydrodipicolinate synthase (DHDPS), catalyzing the condensation of (S)-aspartate-beta-semialdehyde [(S)-ASA] and pyruvate to dihydrodipicolinate (DHDP). However, it was shown in E.coli that the product of the enzymatic reaction is not dihydrodipicolinate but in fact (4S)-4-hydroxy-2,3,4,5-tetrahydro-(2S)-dipicolinic acid (HTPA), and that the consecutive dehydration reaction leading to DHDP is not spontaneous but catalyzed by DapB.</text>
</comment>
<dbReference type="EMBL" id="CP015961">
    <property type="protein sequence ID" value="ANI92580.1"/>
    <property type="molecule type" value="Genomic_DNA"/>
</dbReference>
<dbReference type="InterPro" id="IPR013785">
    <property type="entry name" value="Aldolase_TIM"/>
</dbReference>
<proteinExistence type="inferred from homology"/>
<evidence type="ECO:0000256" key="13">
    <source>
        <dbReference type="PIRNR" id="PIRNR001365"/>
    </source>
</evidence>
<comment type="subunit">
    <text evidence="12">Homotetramer; dimer of dimers.</text>
</comment>
<dbReference type="UniPathway" id="UPA00034">
    <property type="reaction ID" value="UER00017"/>
</dbReference>
<evidence type="ECO:0000256" key="11">
    <source>
        <dbReference type="ARBA" id="ARBA00047836"/>
    </source>
</evidence>
<gene>
    <name evidence="12" type="primary">dapA</name>
    <name evidence="16" type="ORF">BJL86_1809</name>
</gene>
<dbReference type="InterPro" id="IPR002220">
    <property type="entry name" value="DapA-like"/>
</dbReference>
<dbReference type="GO" id="GO:0005829">
    <property type="term" value="C:cytosol"/>
    <property type="evidence" value="ECO:0007669"/>
    <property type="project" value="TreeGrafter"/>
</dbReference>
<dbReference type="InterPro" id="IPR005263">
    <property type="entry name" value="DapA"/>
</dbReference>
<protein>
    <recommendedName>
        <fullName evidence="4 12">4-hydroxy-tetrahydrodipicolinate synthase</fullName>
        <shortName evidence="12">HTPA synthase</shortName>
        <ecNumber evidence="4 12">4.3.3.7</ecNumber>
    </recommendedName>
</protein>
<dbReference type="InterPro" id="IPR020625">
    <property type="entry name" value="Schiff_base-form_aldolases_AS"/>
</dbReference>
<dbReference type="GO" id="GO:0008840">
    <property type="term" value="F:4-hydroxy-tetrahydrodipicolinate synthase activity"/>
    <property type="evidence" value="ECO:0007669"/>
    <property type="project" value="UniProtKB-UniRule"/>
</dbReference>
<comment type="catalytic activity">
    <reaction evidence="11 12">
        <text>L-aspartate 4-semialdehyde + pyruvate = (2S,4S)-4-hydroxy-2,3,4,5-tetrahydrodipicolinate + H2O + H(+)</text>
        <dbReference type="Rhea" id="RHEA:34171"/>
        <dbReference type="ChEBI" id="CHEBI:15361"/>
        <dbReference type="ChEBI" id="CHEBI:15377"/>
        <dbReference type="ChEBI" id="CHEBI:15378"/>
        <dbReference type="ChEBI" id="CHEBI:67139"/>
        <dbReference type="ChEBI" id="CHEBI:537519"/>
        <dbReference type="EC" id="4.3.3.7"/>
    </reaction>
</comment>
<evidence type="ECO:0000256" key="2">
    <source>
        <dbReference type="ARBA" id="ARBA00005120"/>
    </source>
</evidence>
<evidence type="ECO:0000256" key="7">
    <source>
        <dbReference type="ARBA" id="ARBA00022915"/>
    </source>
</evidence>
<comment type="function">
    <text evidence="1 12">Catalyzes the condensation of (S)-aspartate-beta-semialdehyde [(S)-ASA] and pyruvate to 4-hydroxy-tetrahydrodipicolinate (HTPA).</text>
</comment>
<dbReference type="GO" id="GO:0009089">
    <property type="term" value="P:lysine biosynthetic process via diaminopimelate"/>
    <property type="evidence" value="ECO:0007669"/>
    <property type="project" value="UniProtKB-UniRule"/>
</dbReference>
<evidence type="ECO:0000313" key="16">
    <source>
        <dbReference type="EMBL" id="ANI92580.1"/>
    </source>
</evidence>
<dbReference type="STRING" id="499555.BJL86_1809"/>
<evidence type="ECO:0000256" key="8">
    <source>
        <dbReference type="ARBA" id="ARBA00023154"/>
    </source>
</evidence>
<evidence type="ECO:0000256" key="14">
    <source>
        <dbReference type="PIRSR" id="PIRSR001365-1"/>
    </source>
</evidence>
<evidence type="ECO:0000313" key="17">
    <source>
        <dbReference type="Proteomes" id="UP000186104"/>
    </source>
</evidence>
<keyword evidence="8 12" id="KW-0457">Lysine biosynthesis</keyword>
<keyword evidence="17" id="KW-1185">Reference proteome</keyword>
<evidence type="ECO:0000256" key="12">
    <source>
        <dbReference type="HAMAP-Rule" id="MF_00418"/>
    </source>
</evidence>
<name>A0A173LPN7_9ACTN</name>
<dbReference type="AlphaFoldDB" id="A0A173LPN7"/>
<dbReference type="PROSITE" id="PS00666">
    <property type="entry name" value="DHDPS_2"/>
    <property type="match status" value="1"/>
</dbReference>
<dbReference type="PROSITE" id="PS00665">
    <property type="entry name" value="DHDPS_1"/>
    <property type="match status" value="1"/>
</dbReference>
<dbReference type="CDD" id="cd00950">
    <property type="entry name" value="DHDPS"/>
    <property type="match status" value="1"/>
</dbReference>
<evidence type="ECO:0000256" key="6">
    <source>
        <dbReference type="ARBA" id="ARBA00022605"/>
    </source>
</evidence>
<evidence type="ECO:0000256" key="5">
    <source>
        <dbReference type="ARBA" id="ARBA00022490"/>
    </source>
</evidence>
<dbReference type="RefSeq" id="WP_414836066.1">
    <property type="nucleotide sequence ID" value="NZ_CP015961.1"/>
</dbReference>